<dbReference type="Proteomes" id="UP000315423">
    <property type="component" value="Unassembled WGS sequence"/>
</dbReference>
<organism evidence="1 2">
    <name type="scientific">Candidatus Methanomarinus sp</name>
    <dbReference type="NCBI Taxonomy" id="3386244"/>
    <lineage>
        <taxon>Archaea</taxon>
        <taxon>Methanobacteriati</taxon>
        <taxon>Methanobacteriota</taxon>
        <taxon>Stenosarchaea group</taxon>
        <taxon>Methanomicrobia</taxon>
        <taxon>Methanosarcinales</taxon>
        <taxon>ANME-2 cluster</taxon>
        <taxon>Candidatus Methanocomedenaceae</taxon>
        <taxon>Candidatus Methanomarinus</taxon>
    </lineage>
</organism>
<gene>
    <name evidence="1" type="ORF">C5S46_06305</name>
</gene>
<proteinExistence type="predicted"/>
<comment type="caution">
    <text evidence="1">The sequence shown here is derived from an EMBL/GenBank/DDBJ whole genome shotgun (WGS) entry which is preliminary data.</text>
</comment>
<accession>A0AC61S9F7</accession>
<reference evidence="1" key="1">
    <citation type="submission" date="2018-09" db="EMBL/GenBank/DDBJ databases">
        <title>A genomic encyclopedia of anaerobic methanotrophic archaea.</title>
        <authorList>
            <person name="Skennerton C.T."/>
            <person name="Chadwick G.L."/>
            <person name="Laso-Perez R."/>
            <person name="Leu A.O."/>
            <person name="Speth D.R."/>
            <person name="Yu H."/>
            <person name="Morgan-Lang C."/>
            <person name="Hatzenpichler R."/>
            <person name="Goudeau D."/>
            <person name="Malmstrom R."/>
            <person name="Woyke T."/>
            <person name="Hallam S."/>
            <person name="Tyson G.W."/>
            <person name="Wegener G."/>
            <person name="Boetius A."/>
            <person name="Orphan V.J."/>
        </authorList>
    </citation>
    <scope>NUCLEOTIDE SEQUENCE</scope>
    <source>
        <strain evidence="1">CONS3730D10UFb2</strain>
    </source>
</reference>
<protein>
    <submittedName>
        <fullName evidence="1">Uncharacterized protein</fullName>
    </submittedName>
</protein>
<evidence type="ECO:0000313" key="1">
    <source>
        <dbReference type="EMBL" id="TKY91351.1"/>
    </source>
</evidence>
<name>A0AC61S9F7_9EURY</name>
<evidence type="ECO:0000313" key="2">
    <source>
        <dbReference type="Proteomes" id="UP000315423"/>
    </source>
</evidence>
<dbReference type="EMBL" id="QYBA01000213">
    <property type="protein sequence ID" value="TKY91351.1"/>
    <property type="molecule type" value="Genomic_DNA"/>
</dbReference>
<sequence>MRNYQIFDEKAVSTTLGYILTVSIGITFFSILMLSLNSIFCDTPKAIVTESVYNDIGNEISTKMVDIYIISPINGSIDTKFDIPNKIANERYKIEMVGSSGDQEIIVSSLDSNNRVVVPINGIGHSGVGVIGEIYSGTTDHGIRFVTK</sequence>